<keyword evidence="13" id="KW-1185">Reference proteome</keyword>
<name>A0A5S9N070_9GAMM</name>
<feature type="binding site" evidence="7">
    <location>
        <position position="390"/>
    </location>
    <ligand>
        <name>substrate</name>
    </ligand>
</feature>
<evidence type="ECO:0000313" key="11">
    <source>
        <dbReference type="EMBL" id="CAA0082967.1"/>
    </source>
</evidence>
<evidence type="ECO:0000256" key="7">
    <source>
        <dbReference type="PIRSR" id="PIRSR005091-2"/>
    </source>
</evidence>
<dbReference type="SUPFAM" id="SSF53649">
    <property type="entry name" value="Alkaline phosphatase-like"/>
    <property type="match status" value="1"/>
</dbReference>
<dbReference type="RefSeq" id="WP_159267272.1">
    <property type="nucleotide sequence ID" value="NZ_CACSIK010000001.1"/>
</dbReference>
<dbReference type="PANTHER" id="PTHR47371">
    <property type="entry name" value="LIPOTEICHOIC ACID SYNTHASE"/>
    <property type="match status" value="1"/>
</dbReference>
<feature type="active site" evidence="6">
    <location>
        <position position="270"/>
    </location>
</feature>
<evidence type="ECO:0000313" key="12">
    <source>
        <dbReference type="EMBL" id="CAA0083788.1"/>
    </source>
</evidence>
<feature type="transmembrane region" description="Helical" evidence="9">
    <location>
        <begin position="143"/>
        <end position="164"/>
    </location>
</feature>
<evidence type="ECO:0000256" key="3">
    <source>
        <dbReference type="ARBA" id="ARBA00022692"/>
    </source>
</evidence>
<keyword evidence="3 9" id="KW-0812">Transmembrane</keyword>
<dbReference type="InterPro" id="IPR012160">
    <property type="entry name" value="LtaS-like"/>
</dbReference>
<keyword evidence="2" id="KW-1003">Cell membrane</keyword>
<dbReference type="PANTHER" id="PTHR47371:SF3">
    <property type="entry name" value="PHOSPHOGLYCEROL TRANSFERASE I"/>
    <property type="match status" value="1"/>
</dbReference>
<dbReference type="EMBL" id="CACSIK010000001">
    <property type="protein sequence ID" value="CAA0083788.1"/>
    <property type="molecule type" value="Genomic_DNA"/>
</dbReference>
<dbReference type="GO" id="GO:0005886">
    <property type="term" value="C:plasma membrane"/>
    <property type="evidence" value="ECO:0007669"/>
    <property type="project" value="UniProtKB-SubCell"/>
</dbReference>
<feature type="transmembrane region" description="Helical" evidence="9">
    <location>
        <begin position="36"/>
        <end position="53"/>
    </location>
</feature>
<evidence type="ECO:0000256" key="1">
    <source>
        <dbReference type="ARBA" id="ARBA00004651"/>
    </source>
</evidence>
<dbReference type="Pfam" id="PF00884">
    <property type="entry name" value="Sulfatase"/>
    <property type="match status" value="1"/>
</dbReference>
<accession>A0A5S9N070</accession>
<organism evidence="11 14">
    <name type="scientific">Zhongshania aliphaticivorans</name>
    <dbReference type="NCBI Taxonomy" id="1470434"/>
    <lineage>
        <taxon>Bacteria</taxon>
        <taxon>Pseudomonadati</taxon>
        <taxon>Pseudomonadota</taxon>
        <taxon>Gammaproteobacteria</taxon>
        <taxon>Cellvibrionales</taxon>
        <taxon>Spongiibacteraceae</taxon>
        <taxon>Zhongshania</taxon>
    </lineage>
</organism>
<evidence type="ECO:0000256" key="5">
    <source>
        <dbReference type="ARBA" id="ARBA00023136"/>
    </source>
</evidence>
<evidence type="ECO:0000259" key="10">
    <source>
        <dbReference type="Pfam" id="PF00884"/>
    </source>
</evidence>
<keyword evidence="7" id="KW-0464">Manganese</keyword>
<dbReference type="InterPro" id="IPR000917">
    <property type="entry name" value="Sulfatase_N"/>
</dbReference>
<dbReference type="InterPro" id="IPR017850">
    <property type="entry name" value="Alkaline_phosphatase_core_sf"/>
</dbReference>
<feature type="transmembrane region" description="Helical" evidence="9">
    <location>
        <begin position="112"/>
        <end position="131"/>
    </location>
</feature>
<dbReference type="Proteomes" id="UP000439591">
    <property type="component" value="Unassembled WGS sequence"/>
</dbReference>
<dbReference type="EMBL" id="CACSIM010000001">
    <property type="protein sequence ID" value="CAA0082967.1"/>
    <property type="molecule type" value="Genomic_DNA"/>
</dbReference>
<evidence type="ECO:0000256" key="9">
    <source>
        <dbReference type="SAM" id="Phobius"/>
    </source>
</evidence>
<comment type="subcellular location">
    <subcellularLocation>
        <location evidence="1">Cell membrane</location>
        <topology evidence="1">Multi-pass membrane protein</topology>
    </subcellularLocation>
</comment>
<reference evidence="13 14" key="1">
    <citation type="submission" date="2019-11" db="EMBL/GenBank/DDBJ databases">
        <authorList>
            <person name="Holert J."/>
        </authorList>
    </citation>
    <scope>NUCLEOTIDE SEQUENCE [LARGE SCALE GENOMIC DNA]</scope>
    <source>
        <strain evidence="11">BC3_2A</strain>
        <strain evidence="12">SB11_1A</strain>
    </source>
</reference>
<gene>
    <name evidence="11" type="primary">ltaS2</name>
    <name evidence="12" type="ORF">IHBHHGIJ_00595</name>
    <name evidence="11" type="ORF">KFEGEMFD_00555</name>
</gene>
<feature type="transmembrane region" description="Helical" evidence="9">
    <location>
        <begin position="60"/>
        <end position="80"/>
    </location>
</feature>
<protein>
    <submittedName>
        <fullName evidence="11">Lipoteichoic acid synthase 2</fullName>
    </submittedName>
</protein>
<feature type="binding site" evidence="8">
    <location>
        <position position="230"/>
    </location>
    <ligand>
        <name>Mn(2+)</name>
        <dbReference type="ChEBI" id="CHEBI:29035"/>
    </ligand>
</feature>
<evidence type="ECO:0000313" key="14">
    <source>
        <dbReference type="Proteomes" id="UP000439591"/>
    </source>
</evidence>
<dbReference type="InterPro" id="IPR050448">
    <property type="entry name" value="OpgB/LTA_synthase_biosynth"/>
</dbReference>
<dbReference type="PIRSF" id="PIRSF005091">
    <property type="entry name" value="Mmb_sulf_HI1246"/>
    <property type="match status" value="1"/>
</dbReference>
<evidence type="ECO:0000256" key="8">
    <source>
        <dbReference type="PIRSR" id="PIRSR005091-3"/>
    </source>
</evidence>
<sequence length="622" mass="70747">MRRISPIIFLVLMEIVFLGMSYFGKLNPHPSGLLSSFYVLCFVLFSCGFAGYWGRAAFRVVVSLAWFIQFVLTVSNWWYFQYFQSYFNYEALQLGADSIASFRAISVFDNKANAVTLTLLSMFFLVCAVRSSSIERVKPRTSILLCCFGLIGAAISGSILSISFDRYRELNIFSLAPSYISPVHAFFVSTSIASESPKTAIGYEEFTEMNRGLAIDRKLKDYNVIVIVLESMRASLIGHYNGGRTVTPNFDKFARENTVATTFYANSNYTVKGETAIFCGIFDHNSKPPISKYADEIKNLTCLPHILEKKGYKSIYFHGNRAEFYSRDKYMKAVGFEELQFFDQARRKSLDMSEIGWGVADEAMYDYMMTKLLNEAERPFFASVTTLSSHYPFDWEWNIEFPNLGVDAQENAMYSNYNKAVYYEDYAFGKFWDAFRQSKLYKNTIVVVTADHGIWSFSDNKALSLVEQNEQFFRMPLMIYSPNLTSPRHINQVSSQIDIPPTVLSLLGINEEESAFIGKDIFVDVEKPWSISMKSGELSVRVNDTICSTSTGECGGVHQECTARNYGEILLHEVSDIQRCIRVERDLLKGGDYSNVEDGRELVGKGLSIIRRHNKHVFGEGE</sequence>
<keyword evidence="5 9" id="KW-0472">Membrane</keyword>
<evidence type="ECO:0000256" key="2">
    <source>
        <dbReference type="ARBA" id="ARBA00022475"/>
    </source>
</evidence>
<feature type="binding site" evidence="8">
    <location>
        <position position="451"/>
    </location>
    <ligand>
        <name>Mn(2+)</name>
        <dbReference type="ChEBI" id="CHEBI:29035"/>
    </ligand>
</feature>
<dbReference type="Gene3D" id="3.40.720.10">
    <property type="entry name" value="Alkaline Phosphatase, subunit A"/>
    <property type="match status" value="1"/>
</dbReference>
<dbReference type="CDD" id="cd16015">
    <property type="entry name" value="LTA_synthase"/>
    <property type="match status" value="1"/>
</dbReference>
<dbReference type="AlphaFoldDB" id="A0A5S9N070"/>
<proteinExistence type="predicted"/>
<dbReference type="OrthoDB" id="9760224at2"/>
<feature type="domain" description="Sulfatase N-terminal" evidence="10">
    <location>
        <begin position="223"/>
        <end position="509"/>
    </location>
</feature>
<evidence type="ECO:0000313" key="13">
    <source>
        <dbReference type="Proteomes" id="UP000435877"/>
    </source>
</evidence>
<feature type="binding site" evidence="8">
    <location>
        <position position="270"/>
    </location>
    <ligand>
        <name>Mn(2+)</name>
        <dbReference type="ChEBI" id="CHEBI:29035"/>
    </ligand>
</feature>
<evidence type="ECO:0000256" key="4">
    <source>
        <dbReference type="ARBA" id="ARBA00022989"/>
    </source>
</evidence>
<dbReference type="GO" id="GO:0046872">
    <property type="term" value="F:metal ion binding"/>
    <property type="evidence" value="ECO:0007669"/>
    <property type="project" value="UniProtKB-KW"/>
</dbReference>
<feature type="transmembrane region" description="Helical" evidence="9">
    <location>
        <begin position="7"/>
        <end position="24"/>
    </location>
</feature>
<keyword evidence="4 9" id="KW-1133">Transmembrane helix</keyword>
<keyword evidence="7" id="KW-0479">Metal-binding</keyword>
<dbReference type="Proteomes" id="UP000435877">
    <property type="component" value="Unassembled WGS sequence"/>
</dbReference>
<evidence type="ECO:0000256" key="6">
    <source>
        <dbReference type="PIRSR" id="PIRSR005091-1"/>
    </source>
</evidence>
<feature type="binding site" evidence="8">
    <location>
        <position position="452"/>
    </location>
    <ligand>
        <name>Mn(2+)</name>
        <dbReference type="ChEBI" id="CHEBI:29035"/>
    </ligand>
</feature>